<dbReference type="GO" id="GO:0003677">
    <property type="term" value="F:DNA binding"/>
    <property type="evidence" value="ECO:0007669"/>
    <property type="project" value="InterPro"/>
</dbReference>
<keyword evidence="4" id="KW-1185">Reference proteome</keyword>
<dbReference type="SUPFAM" id="SSF47413">
    <property type="entry name" value="lambda repressor-like DNA-binding domains"/>
    <property type="match status" value="1"/>
</dbReference>
<sequence length="117" mass="12745">MKLAGAFAESLRKVRLYADLSQEDFSDVSSRTYISSLERGMKSPTLEKVDALAGKMRVSPLSLYVLTYAIFTRTTPAALLRQVSDEVSQLQGKAPNADRIRPSRGRINVAGGNPRGG</sequence>
<dbReference type="Gene3D" id="1.10.260.40">
    <property type="entry name" value="lambda repressor-like DNA-binding domains"/>
    <property type="match status" value="1"/>
</dbReference>
<dbReference type="RefSeq" id="WP_104229456.1">
    <property type="nucleotide sequence ID" value="NZ_PSNW01000002.1"/>
</dbReference>
<proteinExistence type="predicted"/>
<evidence type="ECO:0000313" key="3">
    <source>
        <dbReference type="EMBL" id="PPE75230.1"/>
    </source>
</evidence>
<dbReference type="EMBL" id="PSNW01000002">
    <property type="protein sequence ID" value="PPE75230.1"/>
    <property type="molecule type" value="Genomic_DNA"/>
</dbReference>
<dbReference type="AlphaFoldDB" id="A0A2S5TJR0"/>
<evidence type="ECO:0000259" key="2">
    <source>
        <dbReference type="PROSITE" id="PS50943"/>
    </source>
</evidence>
<dbReference type="InterPro" id="IPR001387">
    <property type="entry name" value="Cro/C1-type_HTH"/>
</dbReference>
<dbReference type="PROSITE" id="PS50943">
    <property type="entry name" value="HTH_CROC1"/>
    <property type="match status" value="1"/>
</dbReference>
<gene>
    <name evidence="3" type="ORF">C3942_06040</name>
</gene>
<feature type="region of interest" description="Disordered" evidence="1">
    <location>
        <begin position="90"/>
        <end position="117"/>
    </location>
</feature>
<protein>
    <submittedName>
        <fullName evidence="3">Transcriptional regulator</fullName>
    </submittedName>
</protein>
<dbReference type="SMART" id="SM00530">
    <property type="entry name" value="HTH_XRE"/>
    <property type="match status" value="1"/>
</dbReference>
<organism evidence="3 4">
    <name type="scientific">Solimonas fluminis</name>
    <dbReference type="NCBI Taxonomy" id="2086571"/>
    <lineage>
        <taxon>Bacteria</taxon>
        <taxon>Pseudomonadati</taxon>
        <taxon>Pseudomonadota</taxon>
        <taxon>Gammaproteobacteria</taxon>
        <taxon>Nevskiales</taxon>
        <taxon>Nevskiaceae</taxon>
        <taxon>Solimonas</taxon>
    </lineage>
</organism>
<dbReference type="Proteomes" id="UP000238220">
    <property type="component" value="Unassembled WGS sequence"/>
</dbReference>
<dbReference type="OrthoDB" id="8527218at2"/>
<evidence type="ECO:0000313" key="4">
    <source>
        <dbReference type="Proteomes" id="UP000238220"/>
    </source>
</evidence>
<accession>A0A2S5TJR0</accession>
<comment type="caution">
    <text evidence="3">The sequence shown here is derived from an EMBL/GenBank/DDBJ whole genome shotgun (WGS) entry which is preliminary data.</text>
</comment>
<evidence type="ECO:0000256" key="1">
    <source>
        <dbReference type="SAM" id="MobiDB-lite"/>
    </source>
</evidence>
<name>A0A2S5TJR0_9GAMM</name>
<reference evidence="3 4" key="1">
    <citation type="submission" date="2018-02" db="EMBL/GenBank/DDBJ databases">
        <title>Genome sequencing of Solimonas sp. HR-BB.</title>
        <authorList>
            <person name="Lee Y."/>
            <person name="Jeon C.O."/>
        </authorList>
    </citation>
    <scope>NUCLEOTIDE SEQUENCE [LARGE SCALE GENOMIC DNA]</scope>
    <source>
        <strain evidence="3 4">HR-BB</strain>
    </source>
</reference>
<dbReference type="Pfam" id="PF01381">
    <property type="entry name" value="HTH_3"/>
    <property type="match status" value="1"/>
</dbReference>
<feature type="domain" description="HTH cro/C1-type" evidence="2">
    <location>
        <begin position="11"/>
        <end position="63"/>
    </location>
</feature>
<dbReference type="CDD" id="cd00093">
    <property type="entry name" value="HTH_XRE"/>
    <property type="match status" value="1"/>
</dbReference>
<dbReference type="InterPro" id="IPR010982">
    <property type="entry name" value="Lambda_DNA-bd_dom_sf"/>
</dbReference>